<dbReference type="RefSeq" id="WP_063375300.1">
    <property type="nucleotide sequence ID" value="NZ_AUXT01000006.1"/>
</dbReference>
<dbReference type="AlphaFoldDB" id="A0A161XXG8"/>
<dbReference type="PATRIC" id="fig|1365253.3.peg.185"/>
<accession>A0A161XXG8</accession>
<proteinExistence type="predicted"/>
<protein>
    <recommendedName>
        <fullName evidence="4">Lipoprotein</fullName>
    </recommendedName>
</protein>
<feature type="chain" id="PRO_5007830278" description="Lipoprotein" evidence="1">
    <location>
        <begin position="20"/>
        <end position="451"/>
    </location>
</feature>
<feature type="signal peptide" evidence="1">
    <location>
        <begin position="1"/>
        <end position="19"/>
    </location>
</feature>
<evidence type="ECO:0008006" key="4">
    <source>
        <dbReference type="Google" id="ProtNLM"/>
    </source>
</evidence>
<dbReference type="PROSITE" id="PS51257">
    <property type="entry name" value="PROKAR_LIPOPROTEIN"/>
    <property type="match status" value="1"/>
</dbReference>
<evidence type="ECO:0000313" key="3">
    <source>
        <dbReference type="Proteomes" id="UP000076587"/>
    </source>
</evidence>
<organism evidence="2 3">
    <name type="scientific">Pseudoalteromonas luteoviolacea NCIMB 1942</name>
    <dbReference type="NCBI Taxonomy" id="1365253"/>
    <lineage>
        <taxon>Bacteria</taxon>
        <taxon>Pseudomonadati</taxon>
        <taxon>Pseudomonadota</taxon>
        <taxon>Gammaproteobacteria</taxon>
        <taxon>Alteromonadales</taxon>
        <taxon>Pseudoalteromonadaceae</taxon>
        <taxon>Pseudoalteromonas</taxon>
    </lineage>
</organism>
<reference evidence="2 3" key="1">
    <citation type="submission" date="2013-07" db="EMBL/GenBank/DDBJ databases">
        <title>Comparative Genomic and Metabolomic Analysis of Twelve Strains of Pseudoalteromonas luteoviolacea.</title>
        <authorList>
            <person name="Vynne N.G."/>
            <person name="Mansson M."/>
            <person name="Gram L."/>
        </authorList>
    </citation>
    <scope>NUCLEOTIDE SEQUENCE [LARGE SCALE GENOMIC DNA]</scope>
    <source>
        <strain evidence="2 3">NCIMB 1942</strain>
    </source>
</reference>
<name>A0A161XXG8_9GAMM</name>
<dbReference type="Proteomes" id="UP000076587">
    <property type="component" value="Unassembled WGS sequence"/>
</dbReference>
<keyword evidence="1" id="KW-0732">Signal</keyword>
<gene>
    <name evidence="2" type="ORF">N482_21770</name>
</gene>
<dbReference type="OrthoDB" id="6284277at2"/>
<dbReference type="EMBL" id="AUXT01000006">
    <property type="protein sequence ID" value="KZN58561.1"/>
    <property type="molecule type" value="Genomic_DNA"/>
</dbReference>
<evidence type="ECO:0000313" key="2">
    <source>
        <dbReference type="EMBL" id="KZN58561.1"/>
    </source>
</evidence>
<sequence length="451" mass="49545">MKLKYNELFLATAAALSLAGCGGSNNSETPPAVDRQDPTPIVFSTLSLKALQQNTCGNLPVVADVVFHRANGEFISSLQTQADGVLESTIPSDAQHASFVYRSVDDKGDKYLQIQSVLNISNGFEVDALVFKNYDNCGCNAINYNLETLRAEVPDAELYGASAEPILLGQANDEASLCVDDQQQLLFTRYEDTRIGAIFDTSKPATIALSDAQFTAEGTIIDFGDHTFEPRELISLSAFAGNVSVYNEHVNEARYNHEYYKDHNALVIFKDLNTVNYLSTSRIDETNGFGVSVTTNSYAVNRVDDEGKVAIASHITDDESLVRGYLRLAESMADESSTDVAVINFSDADDRINAVNFTLDWEDAQQGTAKWQFITDGDDSIPNLMFGDIVPEDSVTPLSISFDVTLFALNSELNFEDMREIMLQGQESFEKRAESKLYDGAAVYSIIAKEL</sequence>
<evidence type="ECO:0000256" key="1">
    <source>
        <dbReference type="SAM" id="SignalP"/>
    </source>
</evidence>
<comment type="caution">
    <text evidence="2">The sequence shown here is derived from an EMBL/GenBank/DDBJ whole genome shotgun (WGS) entry which is preliminary data.</text>
</comment>